<accession>A0A8S3V1B4</accession>
<evidence type="ECO:0000313" key="3">
    <source>
        <dbReference type="Proteomes" id="UP000683360"/>
    </source>
</evidence>
<comment type="caution">
    <text evidence="2">The sequence shown here is derived from an EMBL/GenBank/DDBJ whole genome shotgun (WGS) entry which is preliminary data.</text>
</comment>
<dbReference type="Pfam" id="PF08477">
    <property type="entry name" value="Roc"/>
    <property type="match status" value="1"/>
</dbReference>
<sequence length="998" mass="115844">MIDKRVLIVFQGETPYDMATIKAMILKRKKEEERSDGLPKDPAAPVVEDEVPTEIKLMTDKRSVELYLKLLQSGSEKKRDIHVTSTNGIEIRTIKCKAMSDDGVWNKLDGTNEEAEIHARLLKQYKGTIEESVEDETHEAVTDNTPKPFCTNVVSESTVKPQVSTESTIKPPVTNQQPNQSIEEAKKDIETMLKSNVDLHDKEEYATLLLWDFAGDEEFYHTHQTFLSPDAIYLVVTKLNEADDKNAKDLFQLWMDSIHCYNDLDPPIVIVGTWKDALICDVEEIDDACSKNISKYAENISDDELTHIRQTYFISNTEDDPSVFQQIRENILRLARTMRTWNTDYPLKFIQLEKRLQEKKKVLPIISFQEIQNIAIDTPQPLNDEELKLFLEFHHEIRALPKKFSANSIRNENKWKELYSRGKLHSEVLDDIFRKSESIFSKHKDHILNVMEKFDIIIRPNTSETQRDAGDDKPLYYLPCMIKSEPECDIYKMFNVTENICTKSTWLCYVFRFLPPHLMNHLIASLCRKYNVEEVVTKEQKRQITLFRSSAVFELQKTTKLRKLLIMKGPNIIQIQIWQFGKQVTVERGLFKYIADFVTEEISKLISTRFKMSNVRFELKWECGQTKPECVTGSFDLSEDQENIYYCKTCTTIHTFTGEWLDLQHKTSDSSENVPRSNLQIESSSQTQTTVQSTKVRVRVQAGERVFSNVNERATGTAISAEFTEEEINFTKMGMIALNIFADVLYDLLKPDKPHLRPRCDCDITYLYSEHRKLNKHVPSNSNHRRCPPGPWGGCWQDFKNTDIAIGDDIERIRLTRNELQHSQLFKLDEMRFNELSNISSDLLKRFDRHNTPTKLYTDRLKEILAKSISKEEVKSIENEISGMTIEPWRCKSSPPSKRTNPSGSSLVVKYTSQRSPHIFKKSISPIKTSTPIYIRRNLFTQNHEIFETKKADLQNSLFTNIDESQVNLEEEHALDNEEVIEEEDHVVDHEKDLDGRI</sequence>
<evidence type="ECO:0008006" key="4">
    <source>
        <dbReference type="Google" id="ProtNLM"/>
    </source>
</evidence>
<dbReference type="InterPro" id="IPR027417">
    <property type="entry name" value="P-loop_NTPase"/>
</dbReference>
<protein>
    <recommendedName>
        <fullName evidence="4">Roc domain-containing protein</fullName>
    </recommendedName>
</protein>
<dbReference type="SUPFAM" id="SSF52540">
    <property type="entry name" value="P-loop containing nucleoside triphosphate hydrolases"/>
    <property type="match status" value="1"/>
</dbReference>
<dbReference type="AlphaFoldDB" id="A0A8S3V1B4"/>
<dbReference type="OrthoDB" id="537968at2759"/>
<dbReference type="Proteomes" id="UP000683360">
    <property type="component" value="Unassembled WGS sequence"/>
</dbReference>
<feature type="region of interest" description="Disordered" evidence="1">
    <location>
        <begin position="161"/>
        <end position="180"/>
    </location>
</feature>
<feature type="region of interest" description="Disordered" evidence="1">
    <location>
        <begin position="668"/>
        <end position="690"/>
    </location>
</feature>
<feature type="compositionally biased region" description="Polar residues" evidence="1">
    <location>
        <begin position="670"/>
        <end position="682"/>
    </location>
</feature>
<dbReference type="EMBL" id="CAJPWZ010002900">
    <property type="protein sequence ID" value="CAG2247360.1"/>
    <property type="molecule type" value="Genomic_DNA"/>
</dbReference>
<dbReference type="Gene3D" id="3.40.50.300">
    <property type="entry name" value="P-loop containing nucleotide triphosphate hydrolases"/>
    <property type="match status" value="1"/>
</dbReference>
<organism evidence="2 3">
    <name type="scientific">Mytilus edulis</name>
    <name type="common">Blue mussel</name>
    <dbReference type="NCBI Taxonomy" id="6550"/>
    <lineage>
        <taxon>Eukaryota</taxon>
        <taxon>Metazoa</taxon>
        <taxon>Spiralia</taxon>
        <taxon>Lophotrochozoa</taxon>
        <taxon>Mollusca</taxon>
        <taxon>Bivalvia</taxon>
        <taxon>Autobranchia</taxon>
        <taxon>Pteriomorphia</taxon>
        <taxon>Mytilida</taxon>
        <taxon>Mytiloidea</taxon>
        <taxon>Mytilidae</taxon>
        <taxon>Mytilinae</taxon>
        <taxon>Mytilus</taxon>
    </lineage>
</organism>
<evidence type="ECO:0000256" key="1">
    <source>
        <dbReference type="SAM" id="MobiDB-lite"/>
    </source>
</evidence>
<proteinExistence type="predicted"/>
<gene>
    <name evidence="2" type="ORF">MEDL_59272</name>
</gene>
<evidence type="ECO:0000313" key="2">
    <source>
        <dbReference type="EMBL" id="CAG2247360.1"/>
    </source>
</evidence>
<name>A0A8S3V1B4_MYTED</name>
<reference evidence="2" key="1">
    <citation type="submission" date="2021-03" db="EMBL/GenBank/DDBJ databases">
        <authorList>
            <person name="Bekaert M."/>
        </authorList>
    </citation>
    <scope>NUCLEOTIDE SEQUENCE</scope>
</reference>
<keyword evidence="3" id="KW-1185">Reference proteome</keyword>